<keyword evidence="1" id="KW-0132">Cell division</keyword>
<keyword evidence="1" id="KW-0131">Cell cycle</keyword>
<dbReference type="EMBL" id="JAHLFW010000048">
    <property type="protein sequence ID" value="MBU3837766.1"/>
    <property type="molecule type" value="Genomic_DNA"/>
</dbReference>
<proteinExistence type="predicted"/>
<evidence type="ECO:0000313" key="1">
    <source>
        <dbReference type="EMBL" id="MBU3837766.1"/>
    </source>
</evidence>
<dbReference type="Proteomes" id="UP000783796">
    <property type="component" value="Unassembled WGS sequence"/>
</dbReference>
<name>A0A948WX77_9BACT</name>
<evidence type="ECO:0000313" key="2">
    <source>
        <dbReference type="Proteomes" id="UP000783796"/>
    </source>
</evidence>
<comment type="caution">
    <text evidence="1">The sequence shown here is derived from an EMBL/GenBank/DDBJ whole genome shotgun (WGS) entry which is preliminary data.</text>
</comment>
<accession>A0A948WX77</accession>
<gene>
    <name evidence="1" type="ORF">H9777_05530</name>
</gene>
<organism evidence="1 2">
    <name type="scientific">Candidatus Phocaeicola faecigallinarum</name>
    <dbReference type="NCBI Taxonomy" id="2838732"/>
    <lineage>
        <taxon>Bacteria</taxon>
        <taxon>Pseudomonadati</taxon>
        <taxon>Bacteroidota</taxon>
        <taxon>Bacteroidia</taxon>
        <taxon>Bacteroidales</taxon>
        <taxon>Bacteroidaceae</taxon>
        <taxon>Phocaeicola</taxon>
    </lineage>
</organism>
<dbReference type="AlphaFoldDB" id="A0A948WX77"/>
<sequence>MIKRILILIALIATSVYLVLAVTLFNAKPLERTCKGMELEIMDDIDYGFITLHDIEGSLKREKLLPVDVKQKDINTREMELLLEKNPFVKDAECYITAGGKVKIDLYQRIPLLRVMSSNGDNYYIDNEGKAMKASGKPVHVAVATGYIDRKFAQDKLFELARFLQTDKFWNAQIEQINVTPKQEIELVPRVGNHILFIGKPESYETKFRKLKAFYTEGLNKVGWNKYNRISVEFNNQIICTKKE</sequence>
<reference evidence="1" key="2">
    <citation type="submission" date="2021-04" db="EMBL/GenBank/DDBJ databases">
        <authorList>
            <person name="Gilroy R."/>
        </authorList>
    </citation>
    <scope>NUCLEOTIDE SEQUENCE</scope>
    <source>
        <strain evidence="1">G4-2901</strain>
    </source>
</reference>
<protein>
    <submittedName>
        <fullName evidence="1">Cell division protein FtsQ</fullName>
    </submittedName>
</protein>
<reference evidence="1" key="1">
    <citation type="journal article" date="2021" name="PeerJ">
        <title>Extensive microbial diversity within the chicken gut microbiome revealed by metagenomics and culture.</title>
        <authorList>
            <person name="Gilroy R."/>
            <person name="Ravi A."/>
            <person name="Getino M."/>
            <person name="Pursley I."/>
            <person name="Horton D.L."/>
            <person name="Alikhan N.F."/>
            <person name="Baker D."/>
            <person name="Gharbi K."/>
            <person name="Hall N."/>
            <person name="Watson M."/>
            <person name="Adriaenssens E.M."/>
            <person name="Foster-Nyarko E."/>
            <person name="Jarju S."/>
            <person name="Secka A."/>
            <person name="Antonio M."/>
            <person name="Oren A."/>
            <person name="Chaudhuri R.R."/>
            <person name="La Ragione R."/>
            <person name="Hildebrand F."/>
            <person name="Pallen M.J."/>
        </authorList>
    </citation>
    <scope>NUCLEOTIDE SEQUENCE</scope>
    <source>
        <strain evidence="1">G4-2901</strain>
    </source>
</reference>
<dbReference type="GO" id="GO:0051301">
    <property type="term" value="P:cell division"/>
    <property type="evidence" value="ECO:0007669"/>
    <property type="project" value="UniProtKB-KW"/>
</dbReference>